<comment type="caution">
    <text evidence="1">The sequence shown here is derived from an EMBL/GenBank/DDBJ whole genome shotgun (WGS) entry which is preliminary data.</text>
</comment>
<accession>A0ACC2ZYN8</accession>
<protein>
    <submittedName>
        <fullName evidence="1">Uncharacterized protein</fullName>
    </submittedName>
</protein>
<proteinExistence type="predicted"/>
<sequence length="783" mass="87153">MSQPKKRDIADFFRPHAKIIPRKRPTPDPNEDIIIVDVGSQSQESSQQIPVTLRTVKNEATQVENPAHIHSRDRVLTTPKSGRSVSIPIRSPAAASPFKAVSAKRQALFGLSSRPPQTSPRSSNTSSFSFADIPSSNRNIVEDGKLVAVRDSDDDNESLESLTDILDRKKSDGPPTSSGVSEGATKQAEERVRMLSMYTAGRSNPIINKDSVRALQKRQQAAKFDIRFLVDEELADEEAEEKIRKADAEIAKSTEEMEQDRQKERDKNLLVAILQGNANQDPEDMARILNAVERTEAFTTGKSFSFFGRTGPKDTSNRRQMRTDFPKAGIPYSMWQHEDTTARDRAYLSGFMAEEAEAGRLTDDVLRWTFETSLQEQSEELQQVYFNCISAASPSWTRANVTPEDVNNIFIELGANPAALRDATEIKAQHQLKRESWRSNGRCLLAALHLMQMICQDMDFATLSKLTSTISRLSLDQEVMSNNRISQAVEVLLDKLTDLSDPDSRQHVHERLLSDLSVNLTDRTLQAQFLSHFIPTSPSAASLRTKLAMTFLLGSKAVQTPNNHTTKPPLVTLTNHISLSPAFSTTWHASSSTGPDYAVLTALVSILDIAVADGYPPASLFRLPDPSSSDARASRLDRKTEEAAFNGYVDDLADTVHSLFTSIADSGASHMRRTEAKDALQALHYRLLYGVRTKVRRKKHVFDPLGSAEGSDRKGRFRLLDEILQEAKGKDFMARFLKKTEKHVAVMNDDDDDEDDDDDIEGEADVDIPPVQRPTEELDGCIS</sequence>
<name>A0ACC2ZYN8_9EURO</name>
<evidence type="ECO:0000313" key="2">
    <source>
        <dbReference type="Proteomes" id="UP001172386"/>
    </source>
</evidence>
<reference evidence="1" key="1">
    <citation type="submission" date="2022-10" db="EMBL/GenBank/DDBJ databases">
        <title>Culturing micro-colonial fungi from biological soil crusts in the Mojave desert and describing Neophaeococcomyces mojavensis, and introducing the new genera and species Taxawa tesnikishii.</title>
        <authorList>
            <person name="Kurbessoian T."/>
            <person name="Stajich J.E."/>
        </authorList>
    </citation>
    <scope>NUCLEOTIDE SEQUENCE</scope>
    <source>
        <strain evidence="1">JES_112</strain>
    </source>
</reference>
<keyword evidence="2" id="KW-1185">Reference proteome</keyword>
<dbReference type="Proteomes" id="UP001172386">
    <property type="component" value="Unassembled WGS sequence"/>
</dbReference>
<dbReference type="EMBL" id="JAPDRQ010000191">
    <property type="protein sequence ID" value="KAJ9652597.1"/>
    <property type="molecule type" value="Genomic_DNA"/>
</dbReference>
<gene>
    <name evidence="1" type="ORF">H2198_008166</name>
</gene>
<organism evidence="1 2">
    <name type="scientific">Neophaeococcomyces mojaviensis</name>
    <dbReference type="NCBI Taxonomy" id="3383035"/>
    <lineage>
        <taxon>Eukaryota</taxon>
        <taxon>Fungi</taxon>
        <taxon>Dikarya</taxon>
        <taxon>Ascomycota</taxon>
        <taxon>Pezizomycotina</taxon>
        <taxon>Eurotiomycetes</taxon>
        <taxon>Chaetothyriomycetidae</taxon>
        <taxon>Chaetothyriales</taxon>
        <taxon>Chaetothyriales incertae sedis</taxon>
        <taxon>Neophaeococcomyces</taxon>
    </lineage>
</organism>
<evidence type="ECO:0000313" key="1">
    <source>
        <dbReference type="EMBL" id="KAJ9652597.1"/>
    </source>
</evidence>